<dbReference type="KEGG" id="mbet:N8K70_01215"/>
<protein>
    <submittedName>
        <fullName evidence="1">Uncharacterized protein</fullName>
    </submittedName>
</protein>
<accession>A0AA97FHV5</accession>
<keyword evidence="2" id="KW-1185">Reference proteome</keyword>
<organism evidence="1 2">
    <name type="scientific">Microbacterium betulae</name>
    <dbReference type="NCBI Taxonomy" id="2981139"/>
    <lineage>
        <taxon>Bacteria</taxon>
        <taxon>Bacillati</taxon>
        <taxon>Actinomycetota</taxon>
        <taxon>Actinomycetes</taxon>
        <taxon>Micrococcales</taxon>
        <taxon>Microbacteriaceae</taxon>
        <taxon>Microbacterium</taxon>
    </lineage>
</organism>
<evidence type="ECO:0000313" key="1">
    <source>
        <dbReference type="EMBL" id="WOF23320.1"/>
    </source>
</evidence>
<gene>
    <name evidence="1" type="ORF">N8K70_01215</name>
</gene>
<dbReference type="EMBL" id="CP118157">
    <property type="protein sequence ID" value="WOF23320.1"/>
    <property type="molecule type" value="Genomic_DNA"/>
</dbReference>
<sequence length="422" mass="45237">MTSAAALRVAAVADSDSYVKWAAALLGASGAEARLLVLATPLTVSDAQLADALEGSGLRPARVRRVSYDELPGSLAEFGADAVLLAARGPLVRVLARRIAAQESAPVLFGGIPGITFPAGRRALLYRVQCDLLVLHSHREVRDFAALAAREGRPQRFGLARLPFAAAGGERRAPGGTDLVFAAQAIVPRERADRVRVVDLLVRAAEADPSRRVVLKLRSVRGERETHPERHAYAELLEARSGRPPNLVVASGPMSRALDSAQGLVTVSSTAAVEAVARGIPVILLDLFGVSGPLVNTVFAGSGLFGDEDAVARREFRSPDPRWLRDNYLHDPAEDDWAERLAALVSLRRRGELPVTPPLARRGGRLRDAWERKRVLGRHDRTASGTVALVIGAPARGVVRMAQRVRRVLRSRAEAPSPGTPV</sequence>
<reference evidence="1 2" key="1">
    <citation type="submission" date="2023-02" db="EMBL/GenBank/DDBJ databases">
        <title>Microbacterium betulae sp. nov., isolated from birch wood.</title>
        <authorList>
            <person name="Pasciak M."/>
            <person name="Pawlik K.J."/>
            <person name="Martynowski D."/>
            <person name="Laczmanski L."/>
            <person name="Ciekot J."/>
            <person name="Szponar B."/>
            <person name="Wojcik-Fatla A."/>
            <person name="Mackiewicz B."/>
            <person name="Farian E."/>
            <person name="Cholewa G."/>
            <person name="Cholewa A."/>
            <person name="Dutkiewicz J."/>
        </authorList>
    </citation>
    <scope>NUCLEOTIDE SEQUENCE [LARGE SCALE GENOMIC DNA]</scope>
    <source>
        <strain evidence="1 2">AB</strain>
    </source>
</reference>
<dbReference type="Proteomes" id="UP001305498">
    <property type="component" value="Chromosome"/>
</dbReference>
<name>A0AA97FHV5_9MICO</name>
<dbReference type="RefSeq" id="WP_317139791.1">
    <property type="nucleotide sequence ID" value="NZ_CP118157.1"/>
</dbReference>
<evidence type="ECO:0000313" key="2">
    <source>
        <dbReference type="Proteomes" id="UP001305498"/>
    </source>
</evidence>
<dbReference type="Pfam" id="PF20471">
    <property type="entry name" value="DUF6716"/>
    <property type="match status" value="1"/>
</dbReference>
<dbReference type="InterPro" id="IPR046561">
    <property type="entry name" value="DUF6716"/>
</dbReference>
<proteinExistence type="predicted"/>
<dbReference type="AlphaFoldDB" id="A0AA97FHV5"/>